<dbReference type="Proteomes" id="UP001465976">
    <property type="component" value="Unassembled WGS sequence"/>
</dbReference>
<evidence type="ECO:0008006" key="3">
    <source>
        <dbReference type="Google" id="ProtNLM"/>
    </source>
</evidence>
<gene>
    <name evidence="1" type="ORF">V5O48_014258</name>
</gene>
<proteinExistence type="predicted"/>
<dbReference type="EMBL" id="JBAHYK010001512">
    <property type="protein sequence ID" value="KAL0567736.1"/>
    <property type="molecule type" value="Genomic_DNA"/>
</dbReference>
<evidence type="ECO:0000313" key="1">
    <source>
        <dbReference type="EMBL" id="KAL0567736.1"/>
    </source>
</evidence>
<reference evidence="1 2" key="1">
    <citation type="submission" date="2024-02" db="EMBL/GenBank/DDBJ databases">
        <title>A draft genome for the cacao thread blight pathogen Marasmius crinis-equi.</title>
        <authorList>
            <person name="Cohen S.P."/>
            <person name="Baruah I.K."/>
            <person name="Amoako-Attah I."/>
            <person name="Bukari Y."/>
            <person name="Meinhardt L.W."/>
            <person name="Bailey B.A."/>
        </authorList>
    </citation>
    <scope>NUCLEOTIDE SEQUENCE [LARGE SCALE GENOMIC DNA]</scope>
    <source>
        <strain evidence="1 2">GH-76</strain>
    </source>
</reference>
<evidence type="ECO:0000313" key="2">
    <source>
        <dbReference type="Proteomes" id="UP001465976"/>
    </source>
</evidence>
<accession>A0ABR3EXU3</accession>
<name>A0ABR3EXU3_9AGAR</name>
<organism evidence="1 2">
    <name type="scientific">Marasmius crinis-equi</name>
    <dbReference type="NCBI Taxonomy" id="585013"/>
    <lineage>
        <taxon>Eukaryota</taxon>
        <taxon>Fungi</taxon>
        <taxon>Dikarya</taxon>
        <taxon>Basidiomycota</taxon>
        <taxon>Agaricomycotina</taxon>
        <taxon>Agaricomycetes</taxon>
        <taxon>Agaricomycetidae</taxon>
        <taxon>Agaricales</taxon>
        <taxon>Marasmiineae</taxon>
        <taxon>Marasmiaceae</taxon>
        <taxon>Marasmius</taxon>
    </lineage>
</organism>
<keyword evidence="2" id="KW-1185">Reference proteome</keyword>
<protein>
    <recommendedName>
        <fullName evidence="3">F-box domain-containing protein</fullName>
    </recommendedName>
</protein>
<sequence length="253" mass="28909">MANAPDDAIRYICRKCTDTWTPPLTAILMDAGALRQTENSSDHERREVIGALEEEERLLIVYNEELHRQGQIVEEIHTRQRALAKFVTTRRSYLSAVRKLPTEVVEEIFSVVCFSDTYTFAVFNPKDRTQVVCLHPVELSHIAKPMSNYKPLLGLYLANSADRPLTVLLRDATERPESHARMGSELVARYRKGVLGSRGCHIVDTVMKYARRIKHLIIDGVNYEAFQPIKPKHMDFLILETFDNASISDIRIA</sequence>
<comment type="caution">
    <text evidence="1">The sequence shown here is derived from an EMBL/GenBank/DDBJ whole genome shotgun (WGS) entry which is preliminary data.</text>
</comment>